<protein>
    <recommendedName>
        <fullName evidence="2">Protein RecA</fullName>
    </recommendedName>
</protein>
<dbReference type="PANTHER" id="PTHR45900:SF1">
    <property type="entry name" value="MITOCHONDRIAL DNA REPAIR PROTEIN RECA HOMOLOG-RELATED"/>
    <property type="match status" value="1"/>
</dbReference>
<dbReference type="Gene3D" id="3.40.50.300">
    <property type="entry name" value="P-loop containing nucleotide triphosphate hydrolases"/>
    <property type="match status" value="1"/>
</dbReference>
<evidence type="ECO:0000256" key="4">
    <source>
        <dbReference type="ARBA" id="ARBA00022840"/>
    </source>
</evidence>
<sequence length="341" mass="34874">MAGQLSPTRRTRQIDDALAAIEARFGPGVVRRLRDIPPRDPTDRAIPSGSLGLDLATGLGGLPRGHVTELLGAESSGKTALLYAALAANQRAGGIVALIDAEGTVDAGALLACGVDLADLLLAHPASAPDALLMLTILAHCQALDALGLVSIPALRDLPAGRARGSLHGELAALDAARLLTRGLRVLAVALKDSPTAVILTNDLLPPMPDRPAFRSPGGLALRHHAALRVAVAPLALLPDGSGGYRALRVGLTIAKHKLGTPGGTAEIEVRLGGALDHAAEILRLGRAVGLVESGSTGLVWGAITLGRDEARARRALHTDADLARALHDAIRAAHGLPVAA</sequence>
<evidence type="ECO:0000256" key="5">
    <source>
        <dbReference type="ARBA" id="ARBA00023172"/>
    </source>
</evidence>
<reference evidence="7" key="1">
    <citation type="submission" date="2020-02" db="EMBL/GenBank/DDBJ databases">
        <authorList>
            <person name="Meier V. D."/>
        </authorList>
    </citation>
    <scope>NUCLEOTIDE SEQUENCE</scope>
    <source>
        <strain evidence="7">AVDCRST_MAG18</strain>
    </source>
</reference>
<dbReference type="InterPro" id="IPR049428">
    <property type="entry name" value="RecA-like_N"/>
</dbReference>
<dbReference type="PROSITE" id="PS50163">
    <property type="entry name" value="RECA_3"/>
    <property type="match status" value="1"/>
</dbReference>
<dbReference type="InterPro" id="IPR020587">
    <property type="entry name" value="RecA_monomer-monomer_interface"/>
</dbReference>
<evidence type="ECO:0000256" key="3">
    <source>
        <dbReference type="ARBA" id="ARBA00022741"/>
    </source>
</evidence>
<dbReference type="GO" id="GO:0006310">
    <property type="term" value="P:DNA recombination"/>
    <property type="evidence" value="ECO:0007669"/>
    <property type="project" value="UniProtKB-KW"/>
</dbReference>
<dbReference type="GO" id="GO:0005524">
    <property type="term" value="F:ATP binding"/>
    <property type="evidence" value="ECO:0007669"/>
    <property type="project" value="UniProtKB-KW"/>
</dbReference>
<gene>
    <name evidence="7" type="ORF">AVDCRST_MAG18-742</name>
</gene>
<evidence type="ECO:0000259" key="6">
    <source>
        <dbReference type="PROSITE" id="PS50163"/>
    </source>
</evidence>
<dbReference type="GO" id="GO:0006281">
    <property type="term" value="P:DNA repair"/>
    <property type="evidence" value="ECO:0007669"/>
    <property type="project" value="InterPro"/>
</dbReference>
<evidence type="ECO:0000256" key="2">
    <source>
        <dbReference type="ARBA" id="ARBA00015553"/>
    </source>
</evidence>
<name>A0A6J4UQA7_9BACT</name>
<dbReference type="GO" id="GO:0003697">
    <property type="term" value="F:single-stranded DNA binding"/>
    <property type="evidence" value="ECO:0007669"/>
    <property type="project" value="InterPro"/>
</dbReference>
<keyword evidence="3" id="KW-0547">Nucleotide-binding</keyword>
<comment type="similarity">
    <text evidence="1">Belongs to the RecA family.</text>
</comment>
<keyword evidence="5" id="KW-0233">DNA recombination</keyword>
<dbReference type="PANTHER" id="PTHR45900">
    <property type="entry name" value="RECA"/>
    <property type="match status" value="1"/>
</dbReference>
<keyword evidence="4" id="KW-0067">ATP-binding</keyword>
<dbReference type="PRINTS" id="PR00142">
    <property type="entry name" value="RECA"/>
</dbReference>
<feature type="domain" description="RecA family profile 2" evidence="6">
    <location>
        <begin position="215"/>
        <end position="281"/>
    </location>
</feature>
<accession>A0A6J4UQA7</accession>
<dbReference type="InterPro" id="IPR027417">
    <property type="entry name" value="P-loop_NTPase"/>
</dbReference>
<dbReference type="InterPro" id="IPR013765">
    <property type="entry name" value="DNA_recomb/repair_RecA"/>
</dbReference>
<dbReference type="GO" id="GO:0008094">
    <property type="term" value="F:ATP-dependent activity, acting on DNA"/>
    <property type="evidence" value="ECO:0007669"/>
    <property type="project" value="InterPro"/>
</dbReference>
<proteinExistence type="inferred from homology"/>
<dbReference type="EMBL" id="CADCWN010000054">
    <property type="protein sequence ID" value="CAA9556909.1"/>
    <property type="molecule type" value="Genomic_DNA"/>
</dbReference>
<dbReference type="Pfam" id="PF00154">
    <property type="entry name" value="RecA_N"/>
    <property type="match status" value="1"/>
</dbReference>
<dbReference type="SUPFAM" id="SSF52540">
    <property type="entry name" value="P-loop containing nucleoside triphosphate hydrolases"/>
    <property type="match status" value="1"/>
</dbReference>
<dbReference type="AlphaFoldDB" id="A0A6J4UQA7"/>
<evidence type="ECO:0000256" key="1">
    <source>
        <dbReference type="ARBA" id="ARBA00009391"/>
    </source>
</evidence>
<organism evidence="7">
    <name type="scientific">uncultured Thermomicrobiales bacterium</name>
    <dbReference type="NCBI Taxonomy" id="1645740"/>
    <lineage>
        <taxon>Bacteria</taxon>
        <taxon>Pseudomonadati</taxon>
        <taxon>Thermomicrobiota</taxon>
        <taxon>Thermomicrobia</taxon>
        <taxon>Thermomicrobiales</taxon>
        <taxon>environmental samples</taxon>
    </lineage>
</organism>
<evidence type="ECO:0000313" key="7">
    <source>
        <dbReference type="EMBL" id="CAA9556909.1"/>
    </source>
</evidence>